<name>A0A6A5SQ26_9PLEO</name>
<dbReference type="InterPro" id="IPR000210">
    <property type="entry name" value="BTB/POZ_dom"/>
</dbReference>
<gene>
    <name evidence="3" type="ORF">EJ02DRAFT_511919</name>
</gene>
<dbReference type="Proteomes" id="UP000800038">
    <property type="component" value="Unassembled WGS sequence"/>
</dbReference>
<dbReference type="OrthoDB" id="9997739at2759"/>
<evidence type="ECO:0000313" key="3">
    <source>
        <dbReference type="EMBL" id="KAF1942193.1"/>
    </source>
</evidence>
<dbReference type="PROSITE" id="PS50097">
    <property type="entry name" value="BTB"/>
    <property type="match status" value="1"/>
</dbReference>
<accession>A0A6A5SQ26</accession>
<feature type="domain" description="BTB" evidence="2">
    <location>
        <begin position="1"/>
        <end position="63"/>
    </location>
</feature>
<evidence type="ECO:0000259" key="2">
    <source>
        <dbReference type="PROSITE" id="PS50097"/>
    </source>
</evidence>
<evidence type="ECO:0000256" key="1">
    <source>
        <dbReference type="SAM" id="MobiDB-lite"/>
    </source>
</evidence>
<dbReference type="AlphaFoldDB" id="A0A6A5SQ26"/>
<keyword evidence="4" id="KW-1185">Reference proteome</keyword>
<protein>
    <recommendedName>
        <fullName evidence="2">BTB domain-containing protein</fullName>
    </recommendedName>
</protein>
<organism evidence="3 4">
    <name type="scientific">Clathrospora elynae</name>
    <dbReference type="NCBI Taxonomy" id="706981"/>
    <lineage>
        <taxon>Eukaryota</taxon>
        <taxon>Fungi</taxon>
        <taxon>Dikarya</taxon>
        <taxon>Ascomycota</taxon>
        <taxon>Pezizomycotina</taxon>
        <taxon>Dothideomycetes</taxon>
        <taxon>Pleosporomycetidae</taxon>
        <taxon>Pleosporales</taxon>
        <taxon>Diademaceae</taxon>
        <taxon>Clathrospora</taxon>
    </lineage>
</organism>
<reference evidence="3" key="1">
    <citation type="journal article" date="2020" name="Stud. Mycol.">
        <title>101 Dothideomycetes genomes: a test case for predicting lifestyles and emergence of pathogens.</title>
        <authorList>
            <person name="Haridas S."/>
            <person name="Albert R."/>
            <person name="Binder M."/>
            <person name="Bloem J."/>
            <person name="Labutti K."/>
            <person name="Salamov A."/>
            <person name="Andreopoulos B."/>
            <person name="Baker S."/>
            <person name="Barry K."/>
            <person name="Bills G."/>
            <person name="Bluhm B."/>
            <person name="Cannon C."/>
            <person name="Castanera R."/>
            <person name="Culley D."/>
            <person name="Daum C."/>
            <person name="Ezra D."/>
            <person name="Gonzalez J."/>
            <person name="Henrissat B."/>
            <person name="Kuo A."/>
            <person name="Liang C."/>
            <person name="Lipzen A."/>
            <person name="Lutzoni F."/>
            <person name="Magnuson J."/>
            <person name="Mondo S."/>
            <person name="Nolan M."/>
            <person name="Ohm R."/>
            <person name="Pangilinan J."/>
            <person name="Park H.-J."/>
            <person name="Ramirez L."/>
            <person name="Alfaro M."/>
            <person name="Sun H."/>
            <person name="Tritt A."/>
            <person name="Yoshinaga Y."/>
            <person name="Zwiers L.-H."/>
            <person name="Turgeon B."/>
            <person name="Goodwin S."/>
            <person name="Spatafora J."/>
            <person name="Crous P."/>
            <person name="Grigoriev I."/>
        </authorList>
    </citation>
    <scope>NUCLEOTIDE SEQUENCE</scope>
    <source>
        <strain evidence="3">CBS 161.51</strain>
    </source>
</reference>
<feature type="region of interest" description="Disordered" evidence="1">
    <location>
        <begin position="72"/>
        <end position="115"/>
    </location>
</feature>
<dbReference type="EMBL" id="ML976038">
    <property type="protein sequence ID" value="KAF1942193.1"/>
    <property type="molecule type" value="Genomic_DNA"/>
</dbReference>
<proteinExistence type="predicted"/>
<evidence type="ECO:0000313" key="4">
    <source>
        <dbReference type="Proteomes" id="UP000800038"/>
    </source>
</evidence>
<sequence length="115" mass="12854">MHLRGVGEERRKFLVHSKVITVTSQQFNALVNIEMTDELLDVEAEDFSRFFEHAYRREYTMPSGFSGILDPGGRKSGRFVSPSHAQDEEGAAEVAKAGENPCEPAHYLGHPQIPP</sequence>